<protein>
    <submittedName>
        <fullName evidence="2">11313_t:CDS:1</fullName>
    </submittedName>
</protein>
<dbReference type="AlphaFoldDB" id="A0A9N8VBR1"/>
<gene>
    <name evidence="2" type="ORF">RFULGI_LOCUS23</name>
</gene>
<keyword evidence="3" id="KW-1185">Reference proteome</keyword>
<dbReference type="OrthoDB" id="10394411at2759"/>
<dbReference type="EMBL" id="CAJVPZ010000002">
    <property type="protein sequence ID" value="CAG8447530.1"/>
    <property type="molecule type" value="Genomic_DNA"/>
</dbReference>
<organism evidence="2 3">
    <name type="scientific">Racocetra fulgida</name>
    <dbReference type="NCBI Taxonomy" id="60492"/>
    <lineage>
        <taxon>Eukaryota</taxon>
        <taxon>Fungi</taxon>
        <taxon>Fungi incertae sedis</taxon>
        <taxon>Mucoromycota</taxon>
        <taxon>Glomeromycotina</taxon>
        <taxon>Glomeromycetes</taxon>
        <taxon>Diversisporales</taxon>
        <taxon>Gigasporaceae</taxon>
        <taxon>Racocetra</taxon>
    </lineage>
</organism>
<evidence type="ECO:0000256" key="1">
    <source>
        <dbReference type="SAM" id="Coils"/>
    </source>
</evidence>
<evidence type="ECO:0000313" key="2">
    <source>
        <dbReference type="EMBL" id="CAG8447530.1"/>
    </source>
</evidence>
<accession>A0A9N8VBR1</accession>
<keyword evidence="1" id="KW-0175">Coiled coil</keyword>
<sequence length="542" mass="61959">MSKIHNKYSQEYNTELKRLSLILDNQESDDKKSKQLEKLLQEHTDLNNEQAEKQDQIRKTADERKQLLNIASYSREIEKEETRLTTNSTTHNPRMKNFLGTANATNHFTPSSGTLNNLYKIKVNNSEIETTEEQILNTIAYLVQALKKVDHSDFTAKYNAKETDTAKQTKVKDYLTRLQQQEIIIGNNTYDFASTYQKFDKTPTFNYQEFFEFIELTHNQPFLKDLDADKQKNIPTGGKELADYGINIDPTKTTLYKTGSEKQTLAVDSVTDGTNYTLPESLTSIQELKDQLEMEKLGAAVKLVELKKTIEDKTQERDAKQVEIQVKEIQIDTLIREILSKKREQLTAHNISKGFAKTASEDNRRDIVELININQLLLEIRYLENEGDATAISTVDTENTALTAVEDITTKLYSCDGDCKLVERFCNFAFVGGDSKLDIQKAIACIKAGKYKDKDGQVKKHGKIAEVEKLLKKVIGTDGKVKTEFIEEIKKSDATLVDLKSLLQKEPKDIITYIARFTYNQLPDTGDEKNKKKTQMKRRIAK</sequence>
<name>A0A9N8VBR1_9GLOM</name>
<feature type="non-terminal residue" evidence="2">
    <location>
        <position position="1"/>
    </location>
</feature>
<proteinExistence type="predicted"/>
<comment type="caution">
    <text evidence="2">The sequence shown here is derived from an EMBL/GenBank/DDBJ whole genome shotgun (WGS) entry which is preliminary data.</text>
</comment>
<evidence type="ECO:0000313" key="3">
    <source>
        <dbReference type="Proteomes" id="UP000789396"/>
    </source>
</evidence>
<reference evidence="2" key="1">
    <citation type="submission" date="2021-06" db="EMBL/GenBank/DDBJ databases">
        <authorList>
            <person name="Kallberg Y."/>
            <person name="Tangrot J."/>
            <person name="Rosling A."/>
        </authorList>
    </citation>
    <scope>NUCLEOTIDE SEQUENCE</scope>
    <source>
        <strain evidence="2">IN212</strain>
    </source>
</reference>
<feature type="coiled-coil region" evidence="1">
    <location>
        <begin position="9"/>
        <end position="63"/>
    </location>
</feature>
<dbReference type="Proteomes" id="UP000789396">
    <property type="component" value="Unassembled WGS sequence"/>
</dbReference>